<accession>A0A066Z1Y2</accession>
<evidence type="ECO:0000313" key="6">
    <source>
        <dbReference type="Proteomes" id="UP000027178"/>
    </source>
</evidence>
<dbReference type="RefSeq" id="WP_063750098.1">
    <property type="nucleotide sequence ID" value="NZ_KK853997.1"/>
</dbReference>
<keyword evidence="6" id="KW-1185">Reference proteome</keyword>
<comment type="caution">
    <text evidence="5">The sequence shown here is derived from an EMBL/GenBank/DDBJ whole genome shotgun (WGS) entry which is preliminary data.</text>
</comment>
<dbReference type="EMBL" id="JNBY01000015">
    <property type="protein sequence ID" value="KDN87778.1"/>
    <property type="molecule type" value="Genomic_DNA"/>
</dbReference>
<feature type="domain" description="HTH tetR-type" evidence="4">
    <location>
        <begin position="26"/>
        <end position="86"/>
    </location>
</feature>
<dbReference type="eggNOG" id="COG1309">
    <property type="taxonomic scope" value="Bacteria"/>
</dbReference>
<dbReference type="HOGENOM" id="CLU_069356_19_2_11"/>
<dbReference type="PANTHER" id="PTHR30055">
    <property type="entry name" value="HTH-TYPE TRANSCRIPTIONAL REGULATOR RUTR"/>
    <property type="match status" value="1"/>
</dbReference>
<sequence>MPDDAAQSTPPNRIPAPAEAPAPDPATTRDRLLAAAERLFLQRGVGQVSVRAINAEAGLNPGAVHYHFGSREGLVAALLGRELLPLWQDRLEAATLRPDAAATGPAQVRTLVTAVAGPFDELVRTERGRMLCRLLAQTMLAADRPLSGSPWAGTAPFEVVLGRALPELTVHEITDRWRLAFTALLETYGRPLATDAASGPVPSFPELSTVVAFLTAGLTAPRPDAG</sequence>
<dbReference type="AlphaFoldDB" id="A0A066Z1Y2"/>
<feature type="DNA-binding region" description="H-T-H motif" evidence="2">
    <location>
        <begin position="49"/>
        <end position="68"/>
    </location>
</feature>
<evidence type="ECO:0000256" key="3">
    <source>
        <dbReference type="SAM" id="MobiDB-lite"/>
    </source>
</evidence>
<dbReference type="PANTHER" id="PTHR30055:SF235">
    <property type="entry name" value="TRANSCRIPTIONAL REGULATORY PROTEIN"/>
    <property type="match status" value="1"/>
</dbReference>
<keyword evidence="1 2" id="KW-0238">DNA-binding</keyword>
<dbReference type="PATRIC" id="fig|1348663.4.peg.398"/>
<feature type="region of interest" description="Disordered" evidence="3">
    <location>
        <begin position="1"/>
        <end position="26"/>
    </location>
</feature>
<dbReference type="PROSITE" id="PS50977">
    <property type="entry name" value="HTH_TETR_2"/>
    <property type="match status" value="1"/>
</dbReference>
<dbReference type="OrthoDB" id="2356263at2"/>
<protein>
    <submittedName>
        <fullName evidence="5">TetR family transcriptional regulator</fullName>
    </submittedName>
</protein>
<feature type="compositionally biased region" description="Pro residues" evidence="3">
    <location>
        <begin position="12"/>
        <end position="24"/>
    </location>
</feature>
<evidence type="ECO:0000256" key="2">
    <source>
        <dbReference type="PROSITE-ProRule" id="PRU00335"/>
    </source>
</evidence>
<evidence type="ECO:0000256" key="1">
    <source>
        <dbReference type="ARBA" id="ARBA00023125"/>
    </source>
</evidence>
<dbReference type="GO" id="GO:0003700">
    <property type="term" value="F:DNA-binding transcription factor activity"/>
    <property type="evidence" value="ECO:0007669"/>
    <property type="project" value="TreeGrafter"/>
</dbReference>
<proteinExistence type="predicted"/>
<dbReference type="PRINTS" id="PR00455">
    <property type="entry name" value="HTHTETR"/>
</dbReference>
<dbReference type="Gene3D" id="1.10.357.10">
    <property type="entry name" value="Tetracycline Repressor, domain 2"/>
    <property type="match status" value="1"/>
</dbReference>
<evidence type="ECO:0000259" key="4">
    <source>
        <dbReference type="PROSITE" id="PS50977"/>
    </source>
</evidence>
<evidence type="ECO:0000313" key="5">
    <source>
        <dbReference type="EMBL" id="KDN87778.1"/>
    </source>
</evidence>
<gene>
    <name evidence="5" type="ORF">KCH_04250</name>
</gene>
<dbReference type="Pfam" id="PF00440">
    <property type="entry name" value="TetR_N"/>
    <property type="match status" value="1"/>
</dbReference>
<name>A0A066Z1Y2_9ACTN</name>
<dbReference type="InterPro" id="IPR001647">
    <property type="entry name" value="HTH_TetR"/>
</dbReference>
<dbReference type="Proteomes" id="UP000027178">
    <property type="component" value="Unassembled WGS sequence"/>
</dbReference>
<dbReference type="InterPro" id="IPR050109">
    <property type="entry name" value="HTH-type_TetR-like_transc_reg"/>
</dbReference>
<reference evidence="5 6" key="1">
    <citation type="submission" date="2014-05" db="EMBL/GenBank/DDBJ databases">
        <title>Draft Genome Sequence of Kitasatospora cheerisanensis KCTC 2395.</title>
        <authorList>
            <person name="Nam D.H."/>
        </authorList>
    </citation>
    <scope>NUCLEOTIDE SEQUENCE [LARGE SCALE GENOMIC DNA]</scope>
    <source>
        <strain evidence="5 6">KCTC 2395</strain>
    </source>
</reference>
<organism evidence="5 6">
    <name type="scientific">Kitasatospora cheerisanensis KCTC 2395</name>
    <dbReference type="NCBI Taxonomy" id="1348663"/>
    <lineage>
        <taxon>Bacteria</taxon>
        <taxon>Bacillati</taxon>
        <taxon>Actinomycetota</taxon>
        <taxon>Actinomycetes</taxon>
        <taxon>Kitasatosporales</taxon>
        <taxon>Streptomycetaceae</taxon>
        <taxon>Kitasatospora</taxon>
    </lineage>
</organism>
<dbReference type="InterPro" id="IPR009057">
    <property type="entry name" value="Homeodomain-like_sf"/>
</dbReference>
<dbReference type="GO" id="GO:0000976">
    <property type="term" value="F:transcription cis-regulatory region binding"/>
    <property type="evidence" value="ECO:0007669"/>
    <property type="project" value="TreeGrafter"/>
</dbReference>
<dbReference type="SUPFAM" id="SSF46689">
    <property type="entry name" value="Homeodomain-like"/>
    <property type="match status" value="1"/>
</dbReference>